<sequence>MSSLTNLDSTCDSFKGNPDLYGLGIRVGIYLQWISTWLCITFDPSSAQATHEVNSILVFAIIIATIQAAHLRTIRPVEAYIMLQFSLGFFLTSLSIVGVRLQLLGPRRIAEFLSCCYNVRHRIMESFIDQPFVRQAEEPQAEEPQAEEPQDVASISKCLRHFFFRLPLASISFLKPVNLSWSGVLWRSYIAGIVVGFNLWFWYYGINELPSGGTCVPTIFMFSRQSLEGPVKQFCTIMGVILAVVVYLLLFYLATISLRLCLFFEVCVFREIMFRYAEGIRRGAVDRFQEALQRLAPILESIEIIARAMPGLGGMNMLAPYLSADFWATPLDQIPKLSDILRLYAGLTSVGQSPDDRPPNPRPDVQVQYGHFRAIDNRYLAAC</sequence>
<dbReference type="AlphaFoldDB" id="W9NIV7"/>
<keyword evidence="1" id="KW-0812">Transmembrane</keyword>
<gene>
    <name evidence="2" type="ORF">FOVG_18647</name>
</gene>
<keyword evidence="1" id="KW-0472">Membrane</keyword>
<reference evidence="2" key="1">
    <citation type="submission" date="2011-10" db="EMBL/GenBank/DDBJ databases">
        <title>The Genome Sequence of Fusarium oxysporum HDV247.</title>
        <authorList>
            <consortium name="The Broad Institute Genome Sequencing Platform"/>
            <person name="Ma L.-J."/>
            <person name="Gale L.R."/>
            <person name="Schwartz D.C."/>
            <person name="Zhou S."/>
            <person name="Corby-Kistler H."/>
            <person name="Young S.K."/>
            <person name="Zeng Q."/>
            <person name="Gargeya S."/>
            <person name="Fitzgerald M."/>
            <person name="Haas B."/>
            <person name="Abouelleil A."/>
            <person name="Alvarado L."/>
            <person name="Arachchi H.M."/>
            <person name="Berlin A."/>
            <person name="Brown A."/>
            <person name="Chapman S.B."/>
            <person name="Chen Z."/>
            <person name="Dunbar C."/>
            <person name="Freedman E."/>
            <person name="Gearin G."/>
            <person name="Goldberg J."/>
            <person name="Griggs A."/>
            <person name="Gujja S."/>
            <person name="Heiman D."/>
            <person name="Howarth C."/>
            <person name="Larson L."/>
            <person name="Lui A."/>
            <person name="MacDonald P.J.P."/>
            <person name="Montmayeur A."/>
            <person name="Murphy C."/>
            <person name="Neiman D."/>
            <person name="Pearson M."/>
            <person name="Priest M."/>
            <person name="Roberts A."/>
            <person name="Saif S."/>
            <person name="Shea T."/>
            <person name="Shenoy N."/>
            <person name="Sisk P."/>
            <person name="Stolte C."/>
            <person name="Sykes S."/>
            <person name="Wortman J."/>
            <person name="Nusbaum C."/>
            <person name="Birren B."/>
        </authorList>
    </citation>
    <scope>NUCLEOTIDE SEQUENCE [LARGE SCALE GENOMIC DNA]</scope>
    <source>
        <strain evidence="2">HDV247</strain>
    </source>
</reference>
<feature type="transmembrane region" description="Helical" evidence="1">
    <location>
        <begin position="231"/>
        <end position="254"/>
    </location>
</feature>
<evidence type="ECO:0000256" key="1">
    <source>
        <dbReference type="SAM" id="Phobius"/>
    </source>
</evidence>
<feature type="transmembrane region" description="Helical" evidence="1">
    <location>
        <begin position="20"/>
        <end position="41"/>
    </location>
</feature>
<dbReference type="OrthoDB" id="3945378at2759"/>
<accession>W9NIV7</accession>
<evidence type="ECO:0000313" key="2">
    <source>
        <dbReference type="EMBL" id="EXA29922.1"/>
    </source>
</evidence>
<dbReference type="HOGENOM" id="CLU_721681_0_0_1"/>
<organism evidence="2">
    <name type="scientific">Fusarium oxysporum f. sp. pisi HDV247</name>
    <dbReference type="NCBI Taxonomy" id="1080344"/>
    <lineage>
        <taxon>Eukaryota</taxon>
        <taxon>Fungi</taxon>
        <taxon>Dikarya</taxon>
        <taxon>Ascomycota</taxon>
        <taxon>Pezizomycotina</taxon>
        <taxon>Sordariomycetes</taxon>
        <taxon>Hypocreomycetidae</taxon>
        <taxon>Hypocreales</taxon>
        <taxon>Nectriaceae</taxon>
        <taxon>Fusarium</taxon>
        <taxon>Fusarium oxysporum species complex</taxon>
    </lineage>
</organism>
<protein>
    <submittedName>
        <fullName evidence="2">Uncharacterized protein</fullName>
    </submittedName>
</protein>
<dbReference type="Proteomes" id="UP000030751">
    <property type="component" value="Unassembled WGS sequence"/>
</dbReference>
<keyword evidence="1" id="KW-1133">Transmembrane helix</keyword>
<feature type="transmembrane region" description="Helical" evidence="1">
    <location>
        <begin position="184"/>
        <end position="203"/>
    </location>
</feature>
<dbReference type="EMBL" id="JH651078">
    <property type="protein sequence ID" value="EXA29922.1"/>
    <property type="molecule type" value="Genomic_DNA"/>
</dbReference>
<name>W9NIV7_FUSOX</name>
<feature type="transmembrane region" description="Helical" evidence="1">
    <location>
        <begin position="53"/>
        <end position="73"/>
    </location>
</feature>
<reference evidence="2" key="2">
    <citation type="submission" date="2012-05" db="EMBL/GenBank/DDBJ databases">
        <title>Annotation of the Genome Sequence of Fusarium oxysporum HDV247.</title>
        <authorList>
            <consortium name="The Broad Institute Genomics Platform"/>
            <person name="Ma L.-J."/>
            <person name="Corby-Kistler H."/>
            <person name="Broz K."/>
            <person name="Gale L.R."/>
            <person name="Jonkers W."/>
            <person name="O'Donnell K."/>
            <person name="Ploetz R."/>
            <person name="Steinberg C."/>
            <person name="Schwartz D.C."/>
            <person name="VanEtten H."/>
            <person name="Zhou S."/>
            <person name="Young S.K."/>
            <person name="Zeng Q."/>
            <person name="Gargeya S."/>
            <person name="Fitzgerald M."/>
            <person name="Abouelleil A."/>
            <person name="Alvarado L."/>
            <person name="Chapman S.B."/>
            <person name="Gainer-Dewar J."/>
            <person name="Goldberg J."/>
            <person name="Griggs A."/>
            <person name="Gujja S."/>
            <person name="Hansen M."/>
            <person name="Howarth C."/>
            <person name="Imamovic A."/>
            <person name="Ireland A."/>
            <person name="Larimer J."/>
            <person name="McCowan C."/>
            <person name="Murphy C."/>
            <person name="Pearson M."/>
            <person name="Poon T.W."/>
            <person name="Priest M."/>
            <person name="Roberts A."/>
            <person name="Saif S."/>
            <person name="Shea T."/>
            <person name="Sykes S."/>
            <person name="Wortman J."/>
            <person name="Nusbaum C."/>
            <person name="Birren B."/>
        </authorList>
    </citation>
    <scope>NUCLEOTIDE SEQUENCE</scope>
    <source>
        <strain evidence="2">HDV247</strain>
    </source>
</reference>
<feature type="transmembrane region" description="Helical" evidence="1">
    <location>
        <begin position="79"/>
        <end position="99"/>
    </location>
</feature>
<proteinExistence type="predicted"/>